<feature type="non-terminal residue" evidence="1">
    <location>
        <position position="1"/>
    </location>
</feature>
<evidence type="ECO:0000313" key="2">
    <source>
        <dbReference type="Proteomes" id="UP001233999"/>
    </source>
</evidence>
<reference evidence="1" key="2">
    <citation type="submission" date="2023-05" db="EMBL/GenBank/DDBJ databases">
        <authorList>
            <person name="Fouks B."/>
        </authorList>
    </citation>
    <scope>NUCLEOTIDE SEQUENCE</scope>
    <source>
        <strain evidence="1">Stay&amp;Tobe</strain>
        <tissue evidence="1">Testes</tissue>
    </source>
</reference>
<gene>
    <name evidence="1" type="ORF">L9F63_002875</name>
</gene>
<organism evidence="1 2">
    <name type="scientific">Diploptera punctata</name>
    <name type="common">Pacific beetle cockroach</name>
    <dbReference type="NCBI Taxonomy" id="6984"/>
    <lineage>
        <taxon>Eukaryota</taxon>
        <taxon>Metazoa</taxon>
        <taxon>Ecdysozoa</taxon>
        <taxon>Arthropoda</taxon>
        <taxon>Hexapoda</taxon>
        <taxon>Insecta</taxon>
        <taxon>Pterygota</taxon>
        <taxon>Neoptera</taxon>
        <taxon>Polyneoptera</taxon>
        <taxon>Dictyoptera</taxon>
        <taxon>Blattodea</taxon>
        <taxon>Blaberoidea</taxon>
        <taxon>Blaberidae</taxon>
        <taxon>Diplopterinae</taxon>
        <taxon>Diploptera</taxon>
    </lineage>
</organism>
<dbReference type="EMBL" id="JASPKZ010007283">
    <property type="protein sequence ID" value="KAJ9585339.1"/>
    <property type="molecule type" value="Genomic_DNA"/>
</dbReference>
<keyword evidence="2" id="KW-1185">Reference proteome</keyword>
<sequence length="98" mass="10942">VVLYSSSNRLTRPDAQPPTWRTGGFLLGSLSLRSLPFPRQMKVFFPGLFSEFSFSYALTNTHICIKRCGSSPRTDGVGYSSSVMRDKGLTYLLRLTLS</sequence>
<feature type="non-terminal residue" evidence="1">
    <location>
        <position position="98"/>
    </location>
</feature>
<proteinExistence type="predicted"/>
<accession>A0AAD7ZR17</accession>
<dbReference type="AlphaFoldDB" id="A0AAD7ZR17"/>
<reference evidence="1" key="1">
    <citation type="journal article" date="2023" name="IScience">
        <title>Live-bearing cockroach genome reveals convergent evolutionary mechanisms linked to viviparity in insects and beyond.</title>
        <authorList>
            <person name="Fouks B."/>
            <person name="Harrison M.C."/>
            <person name="Mikhailova A.A."/>
            <person name="Marchal E."/>
            <person name="English S."/>
            <person name="Carruthers M."/>
            <person name="Jennings E.C."/>
            <person name="Chiamaka E.L."/>
            <person name="Frigard R.A."/>
            <person name="Pippel M."/>
            <person name="Attardo G.M."/>
            <person name="Benoit J.B."/>
            <person name="Bornberg-Bauer E."/>
            <person name="Tobe S.S."/>
        </authorList>
    </citation>
    <scope>NUCLEOTIDE SEQUENCE</scope>
    <source>
        <strain evidence="1">Stay&amp;Tobe</strain>
    </source>
</reference>
<name>A0AAD7ZR17_DIPPU</name>
<evidence type="ECO:0000313" key="1">
    <source>
        <dbReference type="EMBL" id="KAJ9585339.1"/>
    </source>
</evidence>
<comment type="caution">
    <text evidence="1">The sequence shown here is derived from an EMBL/GenBank/DDBJ whole genome shotgun (WGS) entry which is preliminary data.</text>
</comment>
<protein>
    <submittedName>
        <fullName evidence="1">Uncharacterized protein</fullName>
    </submittedName>
</protein>
<dbReference type="Proteomes" id="UP001233999">
    <property type="component" value="Unassembled WGS sequence"/>
</dbReference>